<dbReference type="PROSITE" id="PS51257">
    <property type="entry name" value="PROKAR_LIPOPROTEIN"/>
    <property type="match status" value="1"/>
</dbReference>
<feature type="compositionally biased region" description="Polar residues" evidence="1">
    <location>
        <begin position="433"/>
        <end position="452"/>
    </location>
</feature>
<feature type="region of interest" description="Disordered" evidence="1">
    <location>
        <begin position="303"/>
        <end position="348"/>
    </location>
</feature>
<name>A0A8H4LWR2_9HYPO</name>
<gene>
    <name evidence="2" type="ORF">G6O67_005635</name>
</gene>
<keyword evidence="3" id="KW-1185">Reference proteome</keyword>
<evidence type="ECO:0008006" key="4">
    <source>
        <dbReference type="Google" id="ProtNLM"/>
    </source>
</evidence>
<dbReference type="EMBL" id="JAAVMX010000006">
    <property type="protein sequence ID" value="KAF4506954.1"/>
    <property type="molecule type" value="Genomic_DNA"/>
</dbReference>
<evidence type="ECO:0000313" key="2">
    <source>
        <dbReference type="EMBL" id="KAF4506954.1"/>
    </source>
</evidence>
<feature type="compositionally biased region" description="Basic and acidic residues" evidence="1">
    <location>
        <begin position="327"/>
        <end position="339"/>
    </location>
</feature>
<proteinExistence type="predicted"/>
<dbReference type="OrthoDB" id="4920884at2759"/>
<feature type="compositionally biased region" description="Basic and acidic residues" evidence="1">
    <location>
        <begin position="453"/>
        <end position="466"/>
    </location>
</feature>
<protein>
    <recommendedName>
        <fullName evidence="4">Aerolysin-like toxin, beta complex domain protein</fullName>
    </recommendedName>
</protein>
<accession>A0A8H4LWR2</accession>
<organism evidence="2 3">
    <name type="scientific">Ophiocordyceps sinensis</name>
    <dbReference type="NCBI Taxonomy" id="72228"/>
    <lineage>
        <taxon>Eukaryota</taxon>
        <taxon>Fungi</taxon>
        <taxon>Dikarya</taxon>
        <taxon>Ascomycota</taxon>
        <taxon>Pezizomycotina</taxon>
        <taxon>Sordariomycetes</taxon>
        <taxon>Hypocreomycetidae</taxon>
        <taxon>Hypocreales</taxon>
        <taxon>Ophiocordycipitaceae</taxon>
        <taxon>Ophiocordyceps</taxon>
    </lineage>
</organism>
<reference evidence="2 3" key="1">
    <citation type="journal article" date="2020" name="Genome Biol. Evol.">
        <title>A new high-quality draft genome assembly of the Chinese cordyceps Ophiocordyceps sinensis.</title>
        <authorList>
            <person name="Shu R."/>
            <person name="Zhang J."/>
            <person name="Meng Q."/>
            <person name="Zhang H."/>
            <person name="Zhou G."/>
            <person name="Li M."/>
            <person name="Wu P."/>
            <person name="Zhao Y."/>
            <person name="Chen C."/>
            <person name="Qin Q."/>
        </authorList>
    </citation>
    <scope>NUCLEOTIDE SEQUENCE [LARGE SCALE GENOMIC DNA]</scope>
    <source>
        <strain evidence="2 3">IOZ07</strain>
    </source>
</reference>
<comment type="caution">
    <text evidence="2">The sequence shown here is derived from an EMBL/GenBank/DDBJ whole genome shotgun (WGS) entry which is preliminary data.</text>
</comment>
<dbReference type="Proteomes" id="UP000557566">
    <property type="component" value="Unassembled WGS sequence"/>
</dbReference>
<sequence length="501" mass="54989">MNPRIVLSGLFAGACYTVRVRAQEADADFASMLRNTQEAKDDISYVTKASAKVRHLPYSESRLESAEIVKTVADDKGKCFYLRRVMKPETVKVTIDIAPTIDKRFISGAGETTLTVTSSTAKIDTTKLGWSKDRTTEVGGGAGGSASVSGGIPGVASFGGTFAWNVYGSHRWGSGESGDQSQQTEFTKTETITTRCPARHICTIATWTYTKTISGSCYMLPIVENACYFDKTSDQKQNVSVAVFTEGKFKETLWPIMDNFFEMEASAGIDPVQPQNAPEQQDVKMHDPSHVVRIKHETECSFSHPLRNNDAKRTPFSTQAHISVPVQEKKDTGQESKDEPGEENMDEQIETVAEDSKDPFEDCATKNAVAKSWTNKTGCELENGCHYYPTTKRYWVLPGTTTWEERPDLAEPKGLEEICPMAKKASLAMTTQNGQENGQENGSDDTNTQSESEQVKRSAKVFERAAPKASGVPKTRGVKVKILKSEAKLVMKLAASGDDGF</sequence>
<evidence type="ECO:0000256" key="1">
    <source>
        <dbReference type="SAM" id="MobiDB-lite"/>
    </source>
</evidence>
<dbReference type="Gene3D" id="2.170.15.10">
    <property type="entry name" value="Proaerolysin, chain A, domain 3"/>
    <property type="match status" value="1"/>
</dbReference>
<feature type="region of interest" description="Disordered" evidence="1">
    <location>
        <begin position="433"/>
        <end position="477"/>
    </location>
</feature>
<evidence type="ECO:0000313" key="3">
    <source>
        <dbReference type="Proteomes" id="UP000557566"/>
    </source>
</evidence>
<dbReference type="AlphaFoldDB" id="A0A8H4LWR2"/>